<accession>R9UQ00</accession>
<dbReference type="GO" id="GO:0004668">
    <property type="term" value="F:protein-arginine deiminase activity"/>
    <property type="evidence" value="ECO:0007669"/>
    <property type="project" value="InterPro"/>
</dbReference>
<evidence type="ECO:0000256" key="1">
    <source>
        <dbReference type="ARBA" id="ARBA00022801"/>
    </source>
</evidence>
<evidence type="ECO:0000313" key="3">
    <source>
        <dbReference type="Proteomes" id="UP000007392"/>
    </source>
</evidence>
<dbReference type="GO" id="GO:0009446">
    <property type="term" value="P:putrescine biosynthetic process"/>
    <property type="evidence" value="ECO:0007669"/>
    <property type="project" value="InterPro"/>
</dbReference>
<proteinExistence type="predicted"/>
<dbReference type="SUPFAM" id="SSF55909">
    <property type="entry name" value="Pentein"/>
    <property type="match status" value="1"/>
</dbReference>
<sequence length="458" mass="51292">MKTIKFFRPTPEKLGDMFRQKTKSDAPESNKIYRCDTPSPIRAVAEYEPMGGVIISYVGTIAPPSNHTQLPPTGPRTFGIPNDLIIKMQQLDTDHPVRIFIMCDDQNEKKNIIQSLNETAASEGLKFDPELIHLIPWDTDTYWSRDFSPWWVQYKTSGQFGIAKHIYTTLGGGSVGLVEGAEEVNPREGSGIFRCNDDYGAVKISDFLNAPIRKWNKARWSNGANLPHIDTHNWFFTGLLDVGGNYMVTTDGIIASSYLVATQNELPTDIDPENPKPSPETLEARMKYIMEQTNRFLGANTYHVFTDPTGTYIGHIDCWGKFLADRKVLIAKSEDPKANVALDSITKSLEDEGFEVYRVLCQNIYVPAENDEPATTAPYTNSLILNDHVYVPIAGGEYALYDEKALAVYRQALPGYTVMGIIGKPETPWLGTDALHCRTNAIPRQVVDNWLKSMGLDK</sequence>
<dbReference type="Proteomes" id="UP000007392">
    <property type="component" value="Chromosome"/>
</dbReference>
<dbReference type="InterPro" id="IPR007466">
    <property type="entry name" value="Peptidyl-Arg-deiminase_porph"/>
</dbReference>
<keyword evidence="1" id="KW-0378">Hydrolase</keyword>
<protein>
    <recommendedName>
        <fullName evidence="4">Peptidylarginine deiminase</fullName>
    </recommendedName>
</protein>
<organism evidence="2 3">
    <name type="scientific">Paenibacillus mucilaginosus K02</name>
    <dbReference type="NCBI Taxonomy" id="997761"/>
    <lineage>
        <taxon>Bacteria</taxon>
        <taxon>Bacillati</taxon>
        <taxon>Bacillota</taxon>
        <taxon>Bacilli</taxon>
        <taxon>Bacillales</taxon>
        <taxon>Paenibacillaceae</taxon>
        <taxon>Paenibacillus</taxon>
    </lineage>
</organism>
<dbReference type="Pfam" id="PF04371">
    <property type="entry name" value="PAD_porph"/>
    <property type="match status" value="1"/>
</dbReference>
<dbReference type="HOGENOM" id="CLU_596964_0_0_9"/>
<dbReference type="RefSeq" id="WP_016362739.1">
    <property type="nucleotide sequence ID" value="NC_017672.3"/>
</dbReference>
<dbReference type="EMBL" id="CP003422">
    <property type="protein sequence ID" value="AGN70735.1"/>
    <property type="molecule type" value="Genomic_DNA"/>
</dbReference>
<dbReference type="Gene3D" id="3.75.10.10">
    <property type="entry name" value="L-arginine/glycine Amidinotransferase, Chain A"/>
    <property type="match status" value="1"/>
</dbReference>
<evidence type="ECO:0000313" key="2">
    <source>
        <dbReference type="EMBL" id="AGN70735.1"/>
    </source>
</evidence>
<dbReference type="KEGG" id="pmw:B2K_39725"/>
<gene>
    <name evidence="2" type="ORF">B2K_39725</name>
</gene>
<name>R9UQ00_9BACL</name>
<dbReference type="AlphaFoldDB" id="R9UQ00"/>
<reference evidence="2 3" key="1">
    <citation type="submission" date="2013-06" db="EMBL/GenBank/DDBJ databases">
        <title>Complete genome sequence of Paenibacillus mucilaginosus K02.</title>
        <authorList>
            <person name="Xiao B."/>
            <person name="Sun L."/>
            <person name="Xiao L."/>
            <person name="Lian B."/>
        </authorList>
    </citation>
    <scope>NUCLEOTIDE SEQUENCE [LARGE SCALE GENOMIC DNA]</scope>
    <source>
        <strain evidence="2 3">K02</strain>
    </source>
</reference>
<evidence type="ECO:0008006" key="4">
    <source>
        <dbReference type="Google" id="ProtNLM"/>
    </source>
</evidence>
<dbReference type="OrthoDB" id="9808013at2"/>